<dbReference type="PaxDb" id="3827-XP_004510833.1"/>
<dbReference type="InterPro" id="IPR027417">
    <property type="entry name" value="P-loop_NTPase"/>
</dbReference>
<dbReference type="RefSeq" id="XP_004510833.1">
    <property type="nucleotide sequence ID" value="XM_004510776.2"/>
</dbReference>
<dbReference type="GO" id="GO:0003924">
    <property type="term" value="F:GTPase activity"/>
    <property type="evidence" value="ECO:0007669"/>
    <property type="project" value="InterPro"/>
</dbReference>
<name>A0A1S2YW24_CICAR</name>
<dbReference type="SMART" id="SM00175">
    <property type="entry name" value="RAB"/>
    <property type="match status" value="1"/>
</dbReference>
<dbReference type="GO" id="GO:0012505">
    <property type="term" value="C:endomembrane system"/>
    <property type="evidence" value="ECO:0007669"/>
    <property type="project" value="UniProtKB-SubCell"/>
</dbReference>
<dbReference type="GO" id="GO:0005525">
    <property type="term" value="F:GTP binding"/>
    <property type="evidence" value="ECO:0007669"/>
    <property type="project" value="InterPro"/>
</dbReference>
<evidence type="ECO:0000256" key="3">
    <source>
        <dbReference type="ARBA" id="ARBA00022741"/>
    </source>
</evidence>
<evidence type="ECO:0000256" key="1">
    <source>
        <dbReference type="ARBA" id="ARBA00004308"/>
    </source>
</evidence>
<keyword evidence="3" id="KW-0547">Nucleotide-binding</keyword>
<gene>
    <name evidence="6" type="primary">LOC101496042</name>
</gene>
<dbReference type="InterPro" id="IPR001806">
    <property type="entry name" value="Small_GTPase"/>
</dbReference>
<dbReference type="OrthoDB" id="9989112at2759"/>
<accession>A0A1S2YW24</accession>
<dbReference type="PROSITE" id="PS51419">
    <property type="entry name" value="RAB"/>
    <property type="match status" value="1"/>
</dbReference>
<dbReference type="FunFam" id="3.40.50.300:FF:000586">
    <property type="entry name" value="Rab family GTPase"/>
    <property type="match status" value="1"/>
</dbReference>
<dbReference type="PROSITE" id="PS51421">
    <property type="entry name" value="RAS"/>
    <property type="match status" value="1"/>
</dbReference>
<dbReference type="KEGG" id="cam:101496042"/>
<organism evidence="5 6">
    <name type="scientific">Cicer arietinum</name>
    <name type="common">Chickpea</name>
    <name type="synonym">Garbanzo</name>
    <dbReference type="NCBI Taxonomy" id="3827"/>
    <lineage>
        <taxon>Eukaryota</taxon>
        <taxon>Viridiplantae</taxon>
        <taxon>Streptophyta</taxon>
        <taxon>Embryophyta</taxon>
        <taxon>Tracheophyta</taxon>
        <taxon>Spermatophyta</taxon>
        <taxon>Magnoliopsida</taxon>
        <taxon>eudicotyledons</taxon>
        <taxon>Gunneridae</taxon>
        <taxon>Pentapetalae</taxon>
        <taxon>rosids</taxon>
        <taxon>fabids</taxon>
        <taxon>Fabales</taxon>
        <taxon>Fabaceae</taxon>
        <taxon>Papilionoideae</taxon>
        <taxon>50 kb inversion clade</taxon>
        <taxon>NPAAA clade</taxon>
        <taxon>Hologalegina</taxon>
        <taxon>IRL clade</taxon>
        <taxon>Cicereae</taxon>
        <taxon>Cicer</taxon>
    </lineage>
</organism>
<reference evidence="6" key="2">
    <citation type="submission" date="2025-08" db="UniProtKB">
        <authorList>
            <consortium name="RefSeq"/>
        </authorList>
    </citation>
    <scope>IDENTIFICATION</scope>
    <source>
        <tissue evidence="6">Etiolated seedlings</tissue>
    </source>
</reference>
<dbReference type="NCBIfam" id="TIGR00231">
    <property type="entry name" value="small_GTP"/>
    <property type="match status" value="1"/>
</dbReference>
<evidence type="ECO:0000256" key="2">
    <source>
        <dbReference type="ARBA" id="ARBA00006270"/>
    </source>
</evidence>
<dbReference type="InterPro" id="IPR005225">
    <property type="entry name" value="Small_GTP-bd"/>
</dbReference>
<dbReference type="SMART" id="SM00174">
    <property type="entry name" value="RHO"/>
    <property type="match status" value="1"/>
</dbReference>
<evidence type="ECO:0000313" key="5">
    <source>
        <dbReference type="Proteomes" id="UP000087171"/>
    </source>
</evidence>
<keyword evidence="5" id="KW-1185">Reference proteome</keyword>
<dbReference type="SUPFAM" id="SSF52540">
    <property type="entry name" value="P-loop containing nucleoside triphosphate hydrolases"/>
    <property type="match status" value="1"/>
</dbReference>
<sequence length="224" mass="25497">MLPYLHKNSQKSKHLKRKSYAYIFKYILIGDTGVGKSCLQLQFTDHHFQPFHDVTIGVEFGTRTINIEKIPIKLQLWDTAGQENFRSITRSYYRDTTCALLVYDVTRRETFDHLDNWLKQILEDGNEKMVVMLIGNKCDLIDNRVVTTEEGEQFARANGLIFMETSAKTAKNVEEIFVKSASTICNKIKDGVFDVKNDNCGIRVGYGGGRCDEFLDLGGGCCKT</sequence>
<reference evidence="5" key="1">
    <citation type="journal article" date="2013" name="Nat. Biotechnol.">
        <title>Draft genome sequence of chickpea (Cicer arietinum) provides a resource for trait improvement.</title>
        <authorList>
            <person name="Varshney R.K."/>
            <person name="Song C."/>
            <person name="Saxena R.K."/>
            <person name="Azam S."/>
            <person name="Yu S."/>
            <person name="Sharpe A.G."/>
            <person name="Cannon S."/>
            <person name="Baek J."/>
            <person name="Rosen B.D."/>
            <person name="Tar'an B."/>
            <person name="Millan T."/>
            <person name="Zhang X."/>
            <person name="Ramsay L.D."/>
            <person name="Iwata A."/>
            <person name="Wang Y."/>
            <person name="Nelson W."/>
            <person name="Farmer A.D."/>
            <person name="Gaur P.M."/>
            <person name="Soderlund C."/>
            <person name="Penmetsa R.V."/>
            <person name="Xu C."/>
            <person name="Bharti A.K."/>
            <person name="He W."/>
            <person name="Winter P."/>
            <person name="Zhao S."/>
            <person name="Hane J.K."/>
            <person name="Carrasquilla-Garcia N."/>
            <person name="Condie J.A."/>
            <person name="Upadhyaya H.D."/>
            <person name="Luo M.C."/>
            <person name="Thudi M."/>
            <person name="Gowda C.L."/>
            <person name="Singh N.P."/>
            <person name="Lichtenzveig J."/>
            <person name="Gali K.K."/>
            <person name="Rubio J."/>
            <person name="Nadarajan N."/>
            <person name="Dolezel J."/>
            <person name="Bansal K.C."/>
            <person name="Xu X."/>
            <person name="Edwards D."/>
            <person name="Zhang G."/>
            <person name="Kahl G."/>
            <person name="Gil J."/>
            <person name="Singh K.B."/>
            <person name="Datta S.K."/>
            <person name="Jackson S.A."/>
            <person name="Wang J."/>
            <person name="Cook D.R."/>
        </authorList>
    </citation>
    <scope>NUCLEOTIDE SEQUENCE [LARGE SCALE GENOMIC DNA]</scope>
    <source>
        <strain evidence="5">cv. CDC Frontier</strain>
    </source>
</reference>
<dbReference type="PANTHER" id="PTHR47979">
    <property type="entry name" value="DRAB11-RELATED"/>
    <property type="match status" value="1"/>
</dbReference>
<comment type="subcellular location">
    <subcellularLocation>
        <location evidence="1">Endomembrane system</location>
    </subcellularLocation>
</comment>
<dbReference type="PROSITE" id="PS51420">
    <property type="entry name" value="RHO"/>
    <property type="match status" value="1"/>
</dbReference>
<dbReference type="Pfam" id="PF00071">
    <property type="entry name" value="Ras"/>
    <property type="match status" value="1"/>
</dbReference>
<dbReference type="InterPro" id="IPR050209">
    <property type="entry name" value="Rab_GTPases_membrane_traffic"/>
</dbReference>
<proteinExistence type="inferred from homology"/>
<evidence type="ECO:0000313" key="6">
    <source>
        <dbReference type="RefSeq" id="XP_004510833.1"/>
    </source>
</evidence>
<dbReference type="AlphaFoldDB" id="A0A1S2YW24"/>
<keyword evidence="4" id="KW-0472">Membrane</keyword>
<dbReference type="GeneID" id="101496042"/>
<dbReference type="eggNOG" id="KOG0098">
    <property type="taxonomic scope" value="Eukaryota"/>
</dbReference>
<comment type="similarity">
    <text evidence="2">Belongs to the small GTPase superfamily. Rab family.</text>
</comment>
<dbReference type="STRING" id="3827.A0A1S2YW24"/>
<evidence type="ECO:0000256" key="4">
    <source>
        <dbReference type="ARBA" id="ARBA00023136"/>
    </source>
</evidence>
<dbReference type="PRINTS" id="PR00449">
    <property type="entry name" value="RASTRNSFRMNG"/>
</dbReference>
<dbReference type="SMART" id="SM00173">
    <property type="entry name" value="RAS"/>
    <property type="match status" value="1"/>
</dbReference>
<dbReference type="SMART" id="SM00176">
    <property type="entry name" value="RAN"/>
    <property type="match status" value="1"/>
</dbReference>
<protein>
    <submittedName>
        <fullName evidence="6">Ras-related protein RABB1c-like</fullName>
    </submittedName>
</protein>
<dbReference type="Gene3D" id="3.40.50.300">
    <property type="entry name" value="P-loop containing nucleotide triphosphate hydrolases"/>
    <property type="match status" value="1"/>
</dbReference>
<dbReference type="Proteomes" id="UP000087171">
    <property type="component" value="Chromosome Ca7"/>
</dbReference>